<keyword evidence="2" id="KW-1185">Reference proteome</keyword>
<accession>A0ABY8KJD1</accession>
<dbReference type="InterPro" id="IPR059206">
    <property type="entry name" value="Sll1717-like"/>
</dbReference>
<evidence type="ECO:0000313" key="2">
    <source>
        <dbReference type="Proteomes" id="UP001244564"/>
    </source>
</evidence>
<evidence type="ECO:0000313" key="1">
    <source>
        <dbReference type="EMBL" id="WGF37755.1"/>
    </source>
</evidence>
<protein>
    <recommendedName>
        <fullName evidence="3">KAP NTPase domain-containing protein</fullName>
    </recommendedName>
</protein>
<dbReference type="NCBIfam" id="NF047389">
    <property type="entry name" value="ATPase_Sll1717"/>
    <property type="match status" value="1"/>
</dbReference>
<dbReference type="EMBL" id="CP122283">
    <property type="protein sequence ID" value="WGF37755.1"/>
    <property type="molecule type" value="Genomic_DNA"/>
</dbReference>
<gene>
    <name evidence="1" type="ORF">QBO96_18870</name>
</gene>
<evidence type="ECO:0008006" key="3">
    <source>
        <dbReference type="Google" id="ProtNLM"/>
    </source>
</evidence>
<organism evidence="1 2">
    <name type="scientific">Lysinibacillus capsici</name>
    <dbReference type="NCBI Taxonomy" id="2115968"/>
    <lineage>
        <taxon>Bacteria</taxon>
        <taxon>Bacillati</taxon>
        <taxon>Bacillota</taxon>
        <taxon>Bacilli</taxon>
        <taxon>Bacillales</taxon>
        <taxon>Bacillaceae</taxon>
        <taxon>Lysinibacillus</taxon>
    </lineage>
</organism>
<sequence length="344" mass="40515">MRLENILENIIEKKEGYSLEDKRIKISEILHETVISNLRFHLGKILNKKEKVIVLIDNLDKTWSDNEDLEQLSLLLFGLLNVTHKISDDFKKQNYKHNSVNLALIVFLRSDIFSRILSFAPEQDKIPFKHMSWNDTSQLFRVIENRIEYSSQSIASPEELWNQYFCKTINGVSLKEYVEKLILPRPRDIVFLFKAAIQESINRGHTIVEEADFLEAEYLYSQYALQSLLPENGGRIENFESLLYDFAGEKSILSRLEIEKCLGETNSDTCNNIIEILCELTFLGKEIRENEFEFYSERRNKAIINKLALKYTERTNNERYMINNAFHKYLEIEKVNHNTLQKQN</sequence>
<dbReference type="Proteomes" id="UP001244564">
    <property type="component" value="Chromosome"/>
</dbReference>
<proteinExistence type="predicted"/>
<reference evidence="1 2" key="1">
    <citation type="submission" date="2023-04" db="EMBL/GenBank/DDBJ databases">
        <title>Genomic of Lysinibacillus capsici TSBLM.</title>
        <authorList>
            <person name="Hu X.S."/>
            <person name="Yu C.H."/>
        </authorList>
    </citation>
    <scope>NUCLEOTIDE SEQUENCE [LARGE SCALE GENOMIC DNA]</scope>
    <source>
        <strain evidence="1 2">TSBLM</strain>
    </source>
</reference>
<name>A0ABY8KJD1_9BACI</name>